<name>A0A2L0IFC1_9GAMM</name>
<dbReference type="Proteomes" id="UP000238365">
    <property type="component" value="Chromosome"/>
</dbReference>
<reference evidence="1 2" key="1">
    <citation type="submission" date="2018-01" db="EMBL/GenBank/DDBJ databases">
        <title>Complete and assembled Genome of Pantoea gaviniae DSM22758T.</title>
        <authorList>
            <person name="Stevens M.J.A."/>
            <person name="Zurfluh K."/>
            <person name="Stephan R."/>
        </authorList>
    </citation>
    <scope>NUCLEOTIDE SEQUENCE [LARGE SCALE GENOMIC DNA]</scope>
    <source>
        <strain evidence="1 2">DSM 22758</strain>
    </source>
</reference>
<protein>
    <submittedName>
        <fullName evidence="1">Uncharacterized protein</fullName>
    </submittedName>
</protein>
<accession>A0A2L0IFC1</accession>
<gene>
    <name evidence="1" type="ORF">C2E15_09455</name>
</gene>
<organism evidence="1 2">
    <name type="scientific">Mixta gaviniae</name>
    <dbReference type="NCBI Taxonomy" id="665914"/>
    <lineage>
        <taxon>Bacteria</taxon>
        <taxon>Pseudomonadati</taxon>
        <taxon>Pseudomonadota</taxon>
        <taxon>Gammaproteobacteria</taxon>
        <taxon>Enterobacterales</taxon>
        <taxon>Erwiniaceae</taxon>
        <taxon>Mixta</taxon>
    </lineage>
</organism>
<evidence type="ECO:0000313" key="1">
    <source>
        <dbReference type="EMBL" id="AUX93281.1"/>
    </source>
</evidence>
<keyword evidence="2" id="KW-1185">Reference proteome</keyword>
<sequence length="73" mass="7952">MGCATEVRQRRRQAVKARPAGLIKLARGLQLHQNITGICFANGGEMSALDKGVRSQASGSAADAFFYLFCWSY</sequence>
<proteinExistence type="predicted"/>
<dbReference type="AlphaFoldDB" id="A0A2L0IFC1"/>
<dbReference type="KEGG" id="pgz:C2E15_09455"/>
<dbReference type="EMBL" id="CP026377">
    <property type="protein sequence ID" value="AUX93281.1"/>
    <property type="molecule type" value="Genomic_DNA"/>
</dbReference>
<evidence type="ECO:0000313" key="2">
    <source>
        <dbReference type="Proteomes" id="UP000238365"/>
    </source>
</evidence>